<dbReference type="RefSeq" id="WP_015236206.1">
    <property type="nucleotide sequence ID" value="NC_019793.1"/>
</dbReference>
<sequence>MTRTIRQHFVPRAYLRNFASTSPNSGVERAWTLITRNARIVEVPLHSVASRALFYDLGPDDHEQVLEKYFSQEVEGDLAALLREVVAHFRLGNELDPKHKRRLAEHMAMQYLRTSTFREALRGNLERLGEVLGRLAHHVVEGAPPDLQLVPNVEARTHLLLGLTDDLIATIAEILYRHAWRISQAPEGRSFMTNDAPVMLLGQPLAPWMGVGFTTYDAQVLFPISPEFLLHTTDFISFHEKGHEGENAVLAVPPELVDHYNFIIAGMASEQAIGRTRAEVESALERLRAEAAKLHVQFPKEG</sequence>
<evidence type="ECO:0008006" key="3">
    <source>
        <dbReference type="Google" id="ProtNLM"/>
    </source>
</evidence>
<dbReference type="Proteomes" id="UP000010467">
    <property type="component" value="Chromosome"/>
</dbReference>
<dbReference type="OrthoDB" id="669645at2"/>
<evidence type="ECO:0000313" key="2">
    <source>
        <dbReference type="Proteomes" id="UP000010467"/>
    </source>
</evidence>
<reference evidence="2" key="1">
    <citation type="submission" date="2012-03" db="EMBL/GenBank/DDBJ databases">
        <title>Complete sequence of chromosome of Deinococcus peraridilitoris DSM 19664.</title>
        <authorList>
            <person name="Lucas S."/>
            <person name="Copeland A."/>
            <person name="Lapidus A."/>
            <person name="Glavina del Rio T."/>
            <person name="Dalin E."/>
            <person name="Tice H."/>
            <person name="Bruce D."/>
            <person name="Goodwin L."/>
            <person name="Pitluck S."/>
            <person name="Peters L."/>
            <person name="Mikhailova N."/>
            <person name="Lu M."/>
            <person name="Kyrpides N."/>
            <person name="Mavromatis K."/>
            <person name="Ivanova N."/>
            <person name="Brettin T."/>
            <person name="Detter J.C."/>
            <person name="Han C."/>
            <person name="Larimer F."/>
            <person name="Land M."/>
            <person name="Hauser L."/>
            <person name="Markowitz V."/>
            <person name="Cheng J.-F."/>
            <person name="Hugenholtz P."/>
            <person name="Woyke T."/>
            <person name="Wu D."/>
            <person name="Pukall R."/>
            <person name="Steenblock K."/>
            <person name="Brambilla E."/>
            <person name="Klenk H.-P."/>
            <person name="Eisen J.A."/>
        </authorList>
    </citation>
    <scope>NUCLEOTIDE SEQUENCE [LARGE SCALE GENOMIC DNA]</scope>
    <source>
        <strain evidence="2">DSM 19664 / LMG 22246 / CIP 109416 / KR-200</strain>
    </source>
</reference>
<accession>L0A382</accession>
<dbReference type="KEGG" id="dpd:Deipe_2430"/>
<dbReference type="AlphaFoldDB" id="L0A382"/>
<dbReference type="InterPro" id="IPR025332">
    <property type="entry name" value="DUF4238"/>
</dbReference>
<dbReference type="HOGENOM" id="CLU_920465_0_0_0"/>
<evidence type="ECO:0000313" key="1">
    <source>
        <dbReference type="EMBL" id="AFZ67904.1"/>
    </source>
</evidence>
<dbReference type="STRING" id="937777.Deipe_2430"/>
<dbReference type="EMBL" id="CP003382">
    <property type="protein sequence ID" value="AFZ67904.1"/>
    <property type="molecule type" value="Genomic_DNA"/>
</dbReference>
<protein>
    <recommendedName>
        <fullName evidence="3">DUF4238 domain-containing protein</fullName>
    </recommendedName>
</protein>
<keyword evidence="2" id="KW-1185">Reference proteome</keyword>
<organism evidence="1 2">
    <name type="scientific">Deinococcus peraridilitoris (strain DSM 19664 / LMG 22246 / CIP 109416 / KR-200)</name>
    <dbReference type="NCBI Taxonomy" id="937777"/>
    <lineage>
        <taxon>Bacteria</taxon>
        <taxon>Thermotogati</taxon>
        <taxon>Deinococcota</taxon>
        <taxon>Deinococci</taxon>
        <taxon>Deinococcales</taxon>
        <taxon>Deinococcaceae</taxon>
        <taxon>Deinococcus</taxon>
    </lineage>
</organism>
<dbReference type="eggNOG" id="ENOG5032RBJ">
    <property type="taxonomic scope" value="Bacteria"/>
</dbReference>
<proteinExistence type="predicted"/>
<dbReference type="Pfam" id="PF14022">
    <property type="entry name" value="DUF4238"/>
    <property type="match status" value="1"/>
</dbReference>
<gene>
    <name evidence="1" type="ordered locus">Deipe_2430</name>
</gene>
<name>L0A382_DEIPD</name>